<keyword evidence="1" id="KW-0472">Membrane</keyword>
<organism evidence="2 3">
    <name type="scientific">Talaromyces amestolkiae</name>
    <dbReference type="NCBI Taxonomy" id="1196081"/>
    <lineage>
        <taxon>Eukaryota</taxon>
        <taxon>Fungi</taxon>
        <taxon>Dikarya</taxon>
        <taxon>Ascomycota</taxon>
        <taxon>Pezizomycotina</taxon>
        <taxon>Eurotiomycetes</taxon>
        <taxon>Eurotiomycetidae</taxon>
        <taxon>Eurotiales</taxon>
        <taxon>Trichocomaceae</taxon>
        <taxon>Talaromyces</taxon>
        <taxon>Talaromyces sect. Talaromyces</taxon>
    </lineage>
</organism>
<evidence type="ECO:0000313" key="3">
    <source>
        <dbReference type="Proteomes" id="UP000249363"/>
    </source>
</evidence>
<accession>A0A364KVK7</accession>
<dbReference type="GeneID" id="63792823"/>
<dbReference type="OrthoDB" id="72269at2759"/>
<keyword evidence="1" id="KW-1133">Transmembrane helix</keyword>
<feature type="transmembrane region" description="Helical" evidence="1">
    <location>
        <begin position="57"/>
        <end position="78"/>
    </location>
</feature>
<name>A0A364KVK7_TALAM</name>
<dbReference type="EMBL" id="MIKG01000005">
    <property type="protein sequence ID" value="RAO67595.1"/>
    <property type="molecule type" value="Genomic_DNA"/>
</dbReference>
<evidence type="ECO:0000256" key="1">
    <source>
        <dbReference type="SAM" id="Phobius"/>
    </source>
</evidence>
<feature type="transmembrane region" description="Helical" evidence="1">
    <location>
        <begin position="205"/>
        <end position="223"/>
    </location>
</feature>
<comment type="caution">
    <text evidence="2">The sequence shown here is derived from an EMBL/GenBank/DDBJ whole genome shotgun (WGS) entry which is preliminary data.</text>
</comment>
<evidence type="ECO:0000313" key="2">
    <source>
        <dbReference type="EMBL" id="RAO67595.1"/>
    </source>
</evidence>
<protein>
    <submittedName>
        <fullName evidence="2">Uncharacterized protein</fullName>
    </submittedName>
</protein>
<dbReference type="STRING" id="1196081.A0A364KVK7"/>
<reference evidence="2 3" key="1">
    <citation type="journal article" date="2017" name="Biotechnol. Biofuels">
        <title>Differential beta-glucosidase expression as a function of carbon source availability in Talaromyces amestolkiae: a genomic and proteomic approach.</title>
        <authorList>
            <person name="de Eugenio L.I."/>
            <person name="Mendez-Liter J.A."/>
            <person name="Nieto-Dominguez M."/>
            <person name="Alonso L."/>
            <person name="Gil-Munoz J."/>
            <person name="Barriuso J."/>
            <person name="Prieto A."/>
            <person name="Martinez M.J."/>
        </authorList>
    </citation>
    <scope>NUCLEOTIDE SEQUENCE [LARGE SCALE GENOMIC DNA]</scope>
    <source>
        <strain evidence="2 3">CIB</strain>
    </source>
</reference>
<keyword evidence="3" id="KW-1185">Reference proteome</keyword>
<dbReference type="Proteomes" id="UP000249363">
    <property type="component" value="Unassembled WGS sequence"/>
</dbReference>
<dbReference type="RefSeq" id="XP_040732111.1">
    <property type="nucleotide sequence ID" value="XM_040875882.1"/>
</dbReference>
<feature type="transmembrane region" description="Helical" evidence="1">
    <location>
        <begin position="15"/>
        <end position="36"/>
    </location>
</feature>
<feature type="transmembrane region" description="Helical" evidence="1">
    <location>
        <begin position="338"/>
        <end position="362"/>
    </location>
</feature>
<feature type="transmembrane region" description="Helical" evidence="1">
    <location>
        <begin position="243"/>
        <end position="263"/>
    </location>
</feature>
<dbReference type="AlphaFoldDB" id="A0A364KVK7"/>
<sequence length="378" mass="42247">MKTTDLNIASTKRTFFAISAFGFCILLGVLTINGAMYQLFRTMWNQRFSDGSLRHNVYTGFAAVDYLIAMPVGFWTPAITQYPALKLQSVVLYPALQSLAAWASVEGFRRSGNKPLMLRLAPLSVFVWMWLGTGVFMGLFCYYDLFFHFYSTRTSDNLPSVPYHYAVSLPFASALAYIWPYILIHFPPAGMTSAQHQQVIAINQFGSIFCYLLVAGGASFVSSNHTDRTPRSRNADISWIQGTYALFGLFSALVHLASIGTILRSDNPGVSLSKVFIPSFGDMLGTDHSKSVMMAPEVHFFLQWDFTLFVLITAIWSTRVIEIMYPHIGSNNSARSSALIFFFSVAGYLINPGAILSVILYIREGFLRNEDSNKDKSN</sequence>
<gene>
    <name evidence="2" type="ORF">BHQ10_003607</name>
</gene>
<feature type="transmembrane region" description="Helical" evidence="1">
    <location>
        <begin position="163"/>
        <end position="184"/>
    </location>
</feature>
<keyword evidence="1" id="KW-0812">Transmembrane</keyword>
<feature type="transmembrane region" description="Helical" evidence="1">
    <location>
        <begin position="300"/>
        <end position="318"/>
    </location>
</feature>
<proteinExistence type="predicted"/>
<feature type="transmembrane region" description="Helical" evidence="1">
    <location>
        <begin position="120"/>
        <end position="143"/>
    </location>
</feature>